<proteinExistence type="predicted"/>
<dbReference type="AlphaFoldDB" id="A0A7I8W2T5"/>
<feature type="compositionally biased region" description="Low complexity" evidence="1">
    <location>
        <begin position="161"/>
        <end position="183"/>
    </location>
</feature>
<feature type="compositionally biased region" description="Low complexity" evidence="1">
    <location>
        <begin position="216"/>
        <end position="237"/>
    </location>
</feature>
<sequence>MGNSVQAANNKRNSHLDSSQHVYEEIEEGKLDPTVVKRCKCTTCSHTRYGRLPPRRITDKAIDRKRKKIKEKKSTASSLNPSSSAVEKKKNDNITRLENDYGFFDFLEPKGQQRRRLQRVLQRPTAPDNCDVEVEEIYETSRELRAFWKNHDSKELKNYNSSSSTVSSGVDCGSDSTDTSTDSGIRLFSDRLAEECVRVSPIGHEYENVKKPIRKPQPSSSYSSSTSSSSFSSYPQSYRHHSHKLRREAETGRDNGRKVCKSTAKSNSLSDIDSVYSSLSSQTCRKKLQRNELLYDLLSTNFDRQSWLL</sequence>
<evidence type="ECO:0000313" key="2">
    <source>
        <dbReference type="EMBL" id="CAD5122872.1"/>
    </source>
</evidence>
<protein>
    <submittedName>
        <fullName evidence="2">Uncharacterized protein</fullName>
    </submittedName>
</protein>
<keyword evidence="3" id="KW-1185">Reference proteome</keyword>
<dbReference type="Proteomes" id="UP000549394">
    <property type="component" value="Unassembled WGS sequence"/>
</dbReference>
<feature type="region of interest" description="Disordered" evidence="1">
    <location>
        <begin position="1"/>
        <end position="21"/>
    </location>
</feature>
<evidence type="ECO:0000313" key="3">
    <source>
        <dbReference type="Proteomes" id="UP000549394"/>
    </source>
</evidence>
<feature type="compositionally biased region" description="Low complexity" evidence="1">
    <location>
        <begin position="75"/>
        <end position="84"/>
    </location>
</feature>
<feature type="region of interest" description="Disordered" evidence="1">
    <location>
        <begin position="55"/>
        <end position="91"/>
    </location>
</feature>
<comment type="caution">
    <text evidence="2">The sequence shown here is derived from an EMBL/GenBank/DDBJ whole genome shotgun (WGS) entry which is preliminary data.</text>
</comment>
<feature type="compositionally biased region" description="Basic and acidic residues" evidence="1">
    <location>
        <begin position="247"/>
        <end position="257"/>
    </location>
</feature>
<reference evidence="2 3" key="1">
    <citation type="submission" date="2020-08" db="EMBL/GenBank/DDBJ databases">
        <authorList>
            <person name="Hejnol A."/>
        </authorList>
    </citation>
    <scope>NUCLEOTIDE SEQUENCE [LARGE SCALE GENOMIC DNA]</scope>
</reference>
<feature type="region of interest" description="Disordered" evidence="1">
    <location>
        <begin position="208"/>
        <end position="263"/>
    </location>
</feature>
<dbReference type="EMBL" id="CAJFCJ010000019">
    <property type="protein sequence ID" value="CAD5122872.1"/>
    <property type="molecule type" value="Genomic_DNA"/>
</dbReference>
<name>A0A7I8W2T5_9ANNE</name>
<evidence type="ECO:0000256" key="1">
    <source>
        <dbReference type="SAM" id="MobiDB-lite"/>
    </source>
</evidence>
<organism evidence="2 3">
    <name type="scientific">Dimorphilus gyrociliatus</name>
    <dbReference type="NCBI Taxonomy" id="2664684"/>
    <lineage>
        <taxon>Eukaryota</taxon>
        <taxon>Metazoa</taxon>
        <taxon>Spiralia</taxon>
        <taxon>Lophotrochozoa</taxon>
        <taxon>Annelida</taxon>
        <taxon>Polychaeta</taxon>
        <taxon>Polychaeta incertae sedis</taxon>
        <taxon>Dinophilidae</taxon>
        <taxon>Dimorphilus</taxon>
    </lineage>
</organism>
<accession>A0A7I8W2T5</accession>
<gene>
    <name evidence="2" type="ORF">DGYR_LOCUS10618</name>
</gene>
<feature type="region of interest" description="Disordered" evidence="1">
    <location>
        <begin position="157"/>
        <end position="183"/>
    </location>
</feature>